<reference evidence="2 5" key="2">
    <citation type="submission" date="2018-05" db="EMBL/GenBank/DDBJ databases">
        <title>Genomic Encyclopedia of Type Strains, Phase IV (KMG-IV): sequencing the most valuable type-strain genomes for metagenomic binning, comparative biology and taxonomic classification.</title>
        <authorList>
            <person name="Goeker M."/>
        </authorList>
    </citation>
    <scope>NUCLEOTIDE SEQUENCE [LARGE SCALE GENOMIC DNA]</scope>
    <source>
        <strain evidence="2 5">DSM 28816</strain>
    </source>
</reference>
<comment type="caution">
    <text evidence="3">The sequence shown here is derived from an EMBL/GenBank/DDBJ whole genome shotgun (WGS) entry which is preliminary data.</text>
</comment>
<proteinExistence type="predicted"/>
<keyword evidence="4" id="KW-1185">Reference proteome</keyword>
<dbReference type="Proteomes" id="UP000216411">
    <property type="component" value="Unassembled WGS sequence"/>
</dbReference>
<dbReference type="Proteomes" id="UP000247523">
    <property type="component" value="Unassembled WGS sequence"/>
</dbReference>
<evidence type="ECO:0000256" key="1">
    <source>
        <dbReference type="SAM" id="Phobius"/>
    </source>
</evidence>
<evidence type="ECO:0000313" key="4">
    <source>
        <dbReference type="Proteomes" id="UP000216411"/>
    </source>
</evidence>
<organism evidence="3 4">
    <name type="scientific">Lachnotalea glycerini</name>
    <dbReference type="NCBI Taxonomy" id="1763509"/>
    <lineage>
        <taxon>Bacteria</taxon>
        <taxon>Bacillati</taxon>
        <taxon>Bacillota</taxon>
        <taxon>Clostridia</taxon>
        <taxon>Lachnospirales</taxon>
        <taxon>Lachnospiraceae</taxon>
        <taxon>Lachnotalea</taxon>
    </lineage>
</organism>
<keyword evidence="1" id="KW-0472">Membrane</keyword>
<keyword evidence="1" id="KW-1133">Transmembrane helix</keyword>
<sequence length="66" mass="7217">MKIATIISSIITLLLLFSTMICGLWIHSGQPGSINFHINCGIASVIFCFITFILTIISFRSIKKGA</sequence>
<reference evidence="3" key="3">
    <citation type="submission" date="2018-07" db="EMBL/GenBank/DDBJ databases">
        <authorList>
            <person name="Quirk P.G."/>
            <person name="Krulwich T.A."/>
        </authorList>
    </citation>
    <scope>NUCLEOTIDE SEQUENCE</scope>
    <source>
        <strain evidence="3">CCRI-19302</strain>
    </source>
</reference>
<protein>
    <submittedName>
        <fullName evidence="3">Uncharacterized protein</fullName>
    </submittedName>
</protein>
<keyword evidence="1" id="KW-0812">Transmembrane</keyword>
<dbReference type="EMBL" id="NOKA02000002">
    <property type="protein sequence ID" value="RDY32910.1"/>
    <property type="molecule type" value="Genomic_DNA"/>
</dbReference>
<name>A0A255ILF8_9FIRM</name>
<dbReference type="EMBL" id="QICS01000001">
    <property type="protein sequence ID" value="PXV95620.1"/>
    <property type="molecule type" value="Genomic_DNA"/>
</dbReference>
<accession>A0A255ILF8</accession>
<evidence type="ECO:0000313" key="3">
    <source>
        <dbReference type="EMBL" id="RDY32910.1"/>
    </source>
</evidence>
<evidence type="ECO:0000313" key="2">
    <source>
        <dbReference type="EMBL" id="PXV95620.1"/>
    </source>
</evidence>
<feature type="transmembrane region" description="Helical" evidence="1">
    <location>
        <begin position="7"/>
        <end position="28"/>
    </location>
</feature>
<dbReference type="AlphaFoldDB" id="A0A255ILF8"/>
<reference evidence="3 4" key="1">
    <citation type="journal article" date="2017" name="Genome Announc.">
        <title>Draft Genome Sequence of a Sporulating and Motile Strain of Lachnotalea glycerini Isolated from Water in Quebec City, Canada.</title>
        <authorList>
            <person name="Maheux A.F."/>
            <person name="Boudreau D.K."/>
            <person name="Berube E."/>
            <person name="Boissinot M."/>
            <person name="Raymond F."/>
            <person name="Brodeur S."/>
            <person name="Corbeil J."/>
            <person name="Isabel S."/>
            <person name="Omar R.F."/>
            <person name="Bergeron M.G."/>
        </authorList>
    </citation>
    <scope>NUCLEOTIDE SEQUENCE [LARGE SCALE GENOMIC DNA]</scope>
    <source>
        <strain evidence="3 4">CCRI-19302</strain>
    </source>
</reference>
<evidence type="ECO:0000313" key="5">
    <source>
        <dbReference type="Proteomes" id="UP000247523"/>
    </source>
</evidence>
<feature type="transmembrane region" description="Helical" evidence="1">
    <location>
        <begin position="34"/>
        <end position="59"/>
    </location>
</feature>
<gene>
    <name evidence="2" type="ORF">C8E03_101250</name>
    <name evidence="3" type="ORF">CG710_002945</name>
</gene>